<dbReference type="SUPFAM" id="SSF56281">
    <property type="entry name" value="Metallo-hydrolase/oxidoreductase"/>
    <property type="match status" value="2"/>
</dbReference>
<evidence type="ECO:0000256" key="2">
    <source>
        <dbReference type="ARBA" id="ARBA00001947"/>
    </source>
</evidence>
<dbReference type="EC" id="3.1.26.11" evidence="6"/>
<dbReference type="InterPro" id="IPR036866">
    <property type="entry name" value="RibonucZ/Hydroxyglut_hydro"/>
</dbReference>
<evidence type="ECO:0000256" key="6">
    <source>
        <dbReference type="ARBA" id="ARBA00012477"/>
    </source>
</evidence>
<reference evidence="26 27" key="1">
    <citation type="journal article" date="2024" name="BMC Genomics">
        <title>Genome assembly of redclaw crayfish (Cherax quadricarinatus) provides insights into its immune adaptation and hypoxia tolerance.</title>
        <authorList>
            <person name="Liu Z."/>
            <person name="Zheng J."/>
            <person name="Li H."/>
            <person name="Fang K."/>
            <person name="Wang S."/>
            <person name="He J."/>
            <person name="Zhou D."/>
            <person name="Weng S."/>
            <person name="Chi M."/>
            <person name="Gu Z."/>
            <person name="He J."/>
            <person name="Li F."/>
            <person name="Wang M."/>
        </authorList>
    </citation>
    <scope>NUCLEOTIDE SEQUENCE [LARGE SCALE GENOMIC DNA]</scope>
    <source>
        <strain evidence="26">ZL_2023a</strain>
    </source>
</reference>
<dbReference type="GO" id="GO:0046872">
    <property type="term" value="F:metal ion binding"/>
    <property type="evidence" value="ECO:0007669"/>
    <property type="project" value="UniProtKB-KW"/>
</dbReference>
<evidence type="ECO:0000256" key="11">
    <source>
        <dbReference type="ARBA" id="ARBA00022723"/>
    </source>
</evidence>
<protein>
    <recommendedName>
        <fullName evidence="7">Zinc phosphodiesterase ELAC protein 2</fullName>
        <ecNumber evidence="6">3.1.26.11</ecNumber>
    </recommendedName>
    <alternativeName>
        <fullName evidence="21">ElaC homolog protein 2</fullName>
    </alternativeName>
    <alternativeName>
        <fullName evidence="19">Ribonuclease Z 2</fullName>
    </alternativeName>
    <alternativeName>
        <fullName evidence="20">tRNA 3 endonuclease 2</fullName>
    </alternativeName>
    <alternativeName>
        <fullName evidence="18">tRNase Z 2</fullName>
    </alternativeName>
</protein>
<keyword evidence="13" id="KW-0378">Hydrolase</keyword>
<feature type="domain" description="tRNase Z endonuclease" evidence="25">
    <location>
        <begin position="120"/>
        <end position="170"/>
    </location>
</feature>
<evidence type="ECO:0000256" key="10">
    <source>
        <dbReference type="ARBA" id="ARBA00022722"/>
    </source>
</evidence>
<accession>A0AAW0XN03</accession>
<dbReference type="PANTHER" id="PTHR12553">
    <property type="entry name" value="ZINC PHOSPHODIESTERASE ELAC PROTEIN 2"/>
    <property type="match status" value="1"/>
</dbReference>
<comment type="caution">
    <text evidence="26">The sequence shown here is derived from an EMBL/GenBank/DDBJ whole genome shotgun (WGS) entry which is preliminary data.</text>
</comment>
<feature type="region of interest" description="Disordered" evidence="24">
    <location>
        <begin position="273"/>
        <end position="292"/>
    </location>
</feature>
<keyword evidence="16" id="KW-0496">Mitochondrion</keyword>
<evidence type="ECO:0000256" key="20">
    <source>
        <dbReference type="ARBA" id="ARBA00032104"/>
    </source>
</evidence>
<dbReference type="CDD" id="cd07718">
    <property type="entry name" value="RNaseZ_ELAC1_ELAC2-C-term-like_MBL-fold"/>
    <property type="match status" value="1"/>
</dbReference>
<evidence type="ECO:0000313" key="27">
    <source>
        <dbReference type="Proteomes" id="UP001445076"/>
    </source>
</evidence>
<proteinExistence type="inferred from homology"/>
<dbReference type="EMBL" id="JARKIK010000031">
    <property type="protein sequence ID" value="KAK8741094.1"/>
    <property type="molecule type" value="Genomic_DNA"/>
</dbReference>
<comment type="catalytic activity">
    <reaction evidence="1">
        <text>Endonucleolytic cleavage of RNA, removing extra 3' nucleotides from tRNA precursor, generating 3' termini of tRNAs. A 3'-hydroxy group is left at the tRNA terminus and a 5'-phosphoryl group is left at the trailer molecule.</text>
        <dbReference type="EC" id="3.1.26.11"/>
    </reaction>
</comment>
<evidence type="ECO:0000256" key="7">
    <source>
        <dbReference type="ARBA" id="ARBA00013357"/>
    </source>
</evidence>
<dbReference type="PANTHER" id="PTHR12553:SF49">
    <property type="entry name" value="ZINC PHOSPHODIESTERASE ELAC PROTEIN 2"/>
    <property type="match status" value="1"/>
</dbReference>
<keyword evidence="12" id="KW-0255">Endonuclease</keyword>
<organism evidence="26 27">
    <name type="scientific">Cherax quadricarinatus</name>
    <name type="common">Australian red claw crayfish</name>
    <dbReference type="NCBI Taxonomy" id="27406"/>
    <lineage>
        <taxon>Eukaryota</taxon>
        <taxon>Metazoa</taxon>
        <taxon>Ecdysozoa</taxon>
        <taxon>Arthropoda</taxon>
        <taxon>Crustacea</taxon>
        <taxon>Multicrustacea</taxon>
        <taxon>Malacostraca</taxon>
        <taxon>Eumalacostraca</taxon>
        <taxon>Eucarida</taxon>
        <taxon>Decapoda</taxon>
        <taxon>Pleocyemata</taxon>
        <taxon>Astacidea</taxon>
        <taxon>Parastacoidea</taxon>
        <taxon>Parastacidae</taxon>
        <taxon>Cherax</taxon>
    </lineage>
</organism>
<feature type="region of interest" description="Disordered" evidence="24">
    <location>
        <begin position="899"/>
        <end position="923"/>
    </location>
</feature>
<dbReference type="GO" id="GO:0042645">
    <property type="term" value="C:mitochondrial nucleoid"/>
    <property type="evidence" value="ECO:0007669"/>
    <property type="project" value="UniProtKB-ARBA"/>
</dbReference>
<dbReference type="InterPro" id="IPR027794">
    <property type="entry name" value="tRNase_Z_dom"/>
</dbReference>
<keyword evidence="17" id="KW-0539">Nucleus</keyword>
<dbReference type="GO" id="GO:1990180">
    <property type="term" value="P:mitochondrial tRNA 3'-end processing"/>
    <property type="evidence" value="ECO:0007669"/>
    <property type="project" value="TreeGrafter"/>
</dbReference>
<evidence type="ECO:0000256" key="9">
    <source>
        <dbReference type="ARBA" id="ARBA00022694"/>
    </source>
</evidence>
<keyword evidence="15" id="KW-0809">Transit peptide</keyword>
<evidence type="ECO:0000256" key="21">
    <source>
        <dbReference type="ARBA" id="ARBA00032616"/>
    </source>
</evidence>
<comment type="cofactor">
    <cofactor evidence="2">
        <name>Zn(2+)</name>
        <dbReference type="ChEBI" id="CHEBI:29105"/>
    </cofactor>
</comment>
<evidence type="ECO:0000259" key="25">
    <source>
        <dbReference type="Pfam" id="PF13691"/>
    </source>
</evidence>
<keyword evidence="8" id="KW-0597">Phosphoprotein</keyword>
<evidence type="ECO:0000256" key="4">
    <source>
        <dbReference type="ARBA" id="ARBA00004305"/>
    </source>
</evidence>
<evidence type="ECO:0000256" key="22">
    <source>
        <dbReference type="ARBA" id="ARBA00046098"/>
    </source>
</evidence>
<dbReference type="AlphaFoldDB" id="A0AAW0XN03"/>
<evidence type="ECO:0000256" key="3">
    <source>
        <dbReference type="ARBA" id="ARBA00004123"/>
    </source>
</evidence>
<comment type="subcellular location">
    <subcellularLocation>
        <location evidence="4">Mitochondrion matrix</location>
    </subcellularLocation>
    <subcellularLocation>
        <location evidence="3">Nucleus</location>
    </subcellularLocation>
</comment>
<dbReference type="Gene3D" id="3.60.15.10">
    <property type="entry name" value="Ribonuclease Z/Hydroxyacylglutathione hydrolase-like"/>
    <property type="match status" value="2"/>
</dbReference>
<evidence type="ECO:0000256" key="18">
    <source>
        <dbReference type="ARBA" id="ARBA00030689"/>
    </source>
</evidence>
<evidence type="ECO:0000256" key="12">
    <source>
        <dbReference type="ARBA" id="ARBA00022759"/>
    </source>
</evidence>
<comment type="similarity">
    <text evidence="5">Belongs to the RNase Z family.</text>
</comment>
<evidence type="ECO:0000256" key="24">
    <source>
        <dbReference type="SAM" id="MobiDB-lite"/>
    </source>
</evidence>
<dbReference type="Proteomes" id="UP001445076">
    <property type="component" value="Unassembled WGS sequence"/>
</dbReference>
<evidence type="ECO:0000256" key="1">
    <source>
        <dbReference type="ARBA" id="ARBA00000402"/>
    </source>
</evidence>
<evidence type="ECO:0000256" key="5">
    <source>
        <dbReference type="ARBA" id="ARBA00007823"/>
    </source>
</evidence>
<evidence type="ECO:0000256" key="23">
    <source>
        <dbReference type="ARBA" id="ARBA00047136"/>
    </source>
</evidence>
<comment type="subunit">
    <text evidence="23">Homodimer. Interacts with PTCD1.</text>
</comment>
<dbReference type="GO" id="GO:0005634">
    <property type="term" value="C:nucleus"/>
    <property type="evidence" value="ECO:0007669"/>
    <property type="project" value="UniProtKB-SubCell"/>
</dbReference>
<evidence type="ECO:0000256" key="15">
    <source>
        <dbReference type="ARBA" id="ARBA00022946"/>
    </source>
</evidence>
<sequence length="923" mass="104092">MWRYFVSATRRLPHHTSPLTEECVSFARRTCYKGESTLGGAAGSLWQQTAVAAAPDTTHNTSYTTYHKSKNNIYNILEKMPKKVDVKLLQGIRLARKQKVRKYPPSTVYLQVLGSGSPGSPRALYVFTEHARYLFNCGEGTQRLAHEHKVKLSMMEHILVTHKSWENVGGLPGVLLTLQDTGVPEIFLHGPPGIDSLYYDTRNFMKLRDLSIEYKHYAENNGLFGEGTHPLIIRCVPLWEKNRETANEGNTVELDAAEGALEEVEDLYAYEKPATRKRPHQSNNHLTDQVVKRQRQEESFKCRKLAVAYICRPPPKAGTLKLENCLKAGVPAGPLLGELKRGQDVTLPNGNVVRAVDVTAPDDPGPVFIVVEAPTEDYLDSLLESSAFTPHQSSATCEEDLAEVVVHFTPPKVLADPRYQEWMARFKLSTSHIVINSDSSCMGSEAVHRIQYKLNHLSETVFPLLKDASIPIRDTNIVEDSEVKVNGSNAEVTSISSKNLFMQKKENSCNSDSNSHFIIGPIHQATTLLTYHIRPKKKLDISNGLVLHPETYLKECYEKENFENTLLSFKAKLQAPLQEDQNCGNISENYPTIVFLGTGSCIPNKTRNISGILINISDTKTLLMDCGEGTYGQLVRLFGFDESEKILQKLSAVYISHLHADHHTGFIRLLLARKKSFHQAGLQKVPKLYLLAPPKIMTYLASYNANFESIVHDFTIIHNQRLCSDDFKLDQAMYNEICSCLDMKRIDMTYVIHCPNSFGVAWSHKDGWKLVYSGDTMPCKGLVNIGKNCDVLIHEATMEDELEEDARLKTHCTTSQAIQVGRDMNARYILLTHFSQRYAKVPLLKELPAQVGIAFDNMKICFKDLPTLHHMYEALVAMFAEDYDDMLEKTAKRAARERLRHLGNPKSKQETLVNQARVEEKVK</sequence>
<evidence type="ECO:0000313" key="26">
    <source>
        <dbReference type="EMBL" id="KAK8741094.1"/>
    </source>
</evidence>
<evidence type="ECO:0000256" key="17">
    <source>
        <dbReference type="ARBA" id="ARBA00023242"/>
    </source>
</evidence>
<dbReference type="GO" id="GO:0042781">
    <property type="term" value="F:3'-tRNA processing endoribonuclease activity"/>
    <property type="evidence" value="ECO:0007669"/>
    <property type="project" value="UniProtKB-EC"/>
</dbReference>
<evidence type="ECO:0000256" key="8">
    <source>
        <dbReference type="ARBA" id="ARBA00022553"/>
    </source>
</evidence>
<name>A0AAW0XN03_CHEQU</name>
<evidence type="ECO:0000256" key="19">
    <source>
        <dbReference type="ARBA" id="ARBA00030729"/>
    </source>
</evidence>
<evidence type="ECO:0000256" key="14">
    <source>
        <dbReference type="ARBA" id="ARBA00022833"/>
    </source>
</evidence>
<keyword evidence="14" id="KW-0862">Zinc</keyword>
<dbReference type="FunFam" id="3.60.15.10:FF:000014">
    <property type="entry name" value="Zinc phosphodiesterase ELAC protein 2"/>
    <property type="match status" value="1"/>
</dbReference>
<keyword evidence="11" id="KW-0479">Metal-binding</keyword>
<evidence type="ECO:0000256" key="13">
    <source>
        <dbReference type="ARBA" id="ARBA00022801"/>
    </source>
</evidence>
<evidence type="ECO:0000256" key="16">
    <source>
        <dbReference type="ARBA" id="ARBA00023128"/>
    </source>
</evidence>
<comment type="function">
    <text evidence="22">Zinc phosphodiesterase, which displays mitochondrial tRNA 3'-processing endonuclease activity. Involved in tRNA maturation, by removing a 3'-trailer from precursor tRNA. Associates with mitochondrial DNA complexes at the nucleoids to initiate RNA processing and ribosome assembly.</text>
</comment>
<dbReference type="InterPro" id="IPR047151">
    <property type="entry name" value="RNZ2-like"/>
</dbReference>
<keyword evidence="9" id="KW-0819">tRNA processing</keyword>
<gene>
    <name evidence="26" type="ORF">OTU49_002495</name>
</gene>
<keyword evidence="10" id="KW-0540">Nuclease</keyword>
<keyword evidence="27" id="KW-1185">Reference proteome</keyword>
<dbReference type="Pfam" id="PF13691">
    <property type="entry name" value="Lactamase_B_4"/>
    <property type="match status" value="1"/>
</dbReference>
<dbReference type="Pfam" id="PF23023">
    <property type="entry name" value="Anti-Pycsar_Apyc1"/>
    <property type="match status" value="1"/>
</dbReference>